<organism evidence="2 3">
    <name type="scientific">Phycisphaera mikurensis (strain NBRC 102666 / KCTC 22515 / FYK2301M01)</name>
    <dbReference type="NCBI Taxonomy" id="1142394"/>
    <lineage>
        <taxon>Bacteria</taxon>
        <taxon>Pseudomonadati</taxon>
        <taxon>Planctomycetota</taxon>
        <taxon>Phycisphaerae</taxon>
        <taxon>Phycisphaerales</taxon>
        <taxon>Phycisphaeraceae</taxon>
        <taxon>Phycisphaera</taxon>
    </lineage>
</organism>
<dbReference type="eggNOG" id="ENOG5032QVH">
    <property type="taxonomic scope" value="Bacteria"/>
</dbReference>
<accession>I0IDS5</accession>
<protein>
    <submittedName>
        <fullName evidence="2">Uncharacterized protein</fullName>
    </submittedName>
</protein>
<reference evidence="2 3" key="1">
    <citation type="submission" date="2012-02" db="EMBL/GenBank/DDBJ databases">
        <title>Complete genome sequence of Phycisphaera mikurensis NBRC 102666.</title>
        <authorList>
            <person name="Ankai A."/>
            <person name="Hosoyama A."/>
            <person name="Terui Y."/>
            <person name="Sekine M."/>
            <person name="Fukai R."/>
            <person name="Kato Y."/>
            <person name="Nakamura S."/>
            <person name="Yamada-Narita S."/>
            <person name="Kawakoshi A."/>
            <person name="Fukunaga Y."/>
            <person name="Yamazaki S."/>
            <person name="Fujita N."/>
        </authorList>
    </citation>
    <scope>NUCLEOTIDE SEQUENCE [LARGE SCALE GENOMIC DNA]</scope>
    <source>
        <strain evidence="3">NBRC 102666 / KCTC 22515 / FYK2301M01</strain>
    </source>
</reference>
<keyword evidence="1" id="KW-0732">Signal</keyword>
<sequence length="332" mass="35331">MKPTRSLLNPSLRLFVSLSLALCGAAGAPASAQVGSSIVLAPWQGTSPLELSGQTALYSTDADAPGGASVELGSYSFQGRVRPDLEDEKKLTFGFEFDRIELDTADPVLPERLTLGAAAVGLGLGRFDAAGFGWEWGATAGAGVASSDPFGDEDGSYGVGSLFAVTRPDPQSLLVVALDYDGNRTVFPDVPLPAITYTRFFSEDFSASVGVPFLGVKWTPGRWDLSAGIFLIQARARAAYALTEHVSLYAQYGSRTEAFHVDGTDEHRRLFYSVESVSAGAELDLVENLNLNASVGYAFNHAFESGFDARDLETVRDLDPGVFFGISLGLDF</sequence>
<dbReference type="InterPro" id="IPR011250">
    <property type="entry name" value="OMP/PagP_B-barrel"/>
</dbReference>
<dbReference type="AlphaFoldDB" id="I0IDS5"/>
<dbReference type="Proteomes" id="UP000007881">
    <property type="component" value="Chromosome"/>
</dbReference>
<name>I0IDS5_PHYMF</name>
<gene>
    <name evidence="2" type="ordered locus">PSMK_12540</name>
</gene>
<keyword evidence="3" id="KW-1185">Reference proteome</keyword>
<feature type="chain" id="PRO_5003628759" evidence="1">
    <location>
        <begin position="33"/>
        <end position="332"/>
    </location>
</feature>
<evidence type="ECO:0000313" key="2">
    <source>
        <dbReference type="EMBL" id="BAM03413.1"/>
    </source>
</evidence>
<dbReference type="SUPFAM" id="SSF56925">
    <property type="entry name" value="OMPA-like"/>
    <property type="match status" value="1"/>
</dbReference>
<proteinExistence type="predicted"/>
<dbReference type="OrthoDB" id="212671at2"/>
<evidence type="ECO:0000256" key="1">
    <source>
        <dbReference type="SAM" id="SignalP"/>
    </source>
</evidence>
<dbReference type="EMBL" id="AP012338">
    <property type="protein sequence ID" value="BAM03413.1"/>
    <property type="molecule type" value="Genomic_DNA"/>
</dbReference>
<dbReference type="RefSeq" id="WP_014436632.1">
    <property type="nucleotide sequence ID" value="NC_017080.1"/>
</dbReference>
<dbReference type="KEGG" id="phm:PSMK_12540"/>
<evidence type="ECO:0000313" key="3">
    <source>
        <dbReference type="Proteomes" id="UP000007881"/>
    </source>
</evidence>
<feature type="signal peptide" evidence="1">
    <location>
        <begin position="1"/>
        <end position="32"/>
    </location>
</feature>
<dbReference type="HOGENOM" id="CLU_764736_0_0_0"/>